<organism evidence="8">
    <name type="scientific">marine sediment metagenome</name>
    <dbReference type="NCBI Taxonomy" id="412755"/>
    <lineage>
        <taxon>unclassified sequences</taxon>
        <taxon>metagenomes</taxon>
        <taxon>ecological metagenomes</taxon>
    </lineage>
</organism>
<gene>
    <name evidence="8" type="ORF">S03H2_43681</name>
</gene>
<keyword evidence="2" id="KW-0813">Transport</keyword>
<comment type="caution">
    <text evidence="8">The sequence shown here is derived from an EMBL/GenBank/DDBJ whole genome shotgun (WGS) entry which is preliminary data.</text>
</comment>
<dbReference type="InterPro" id="IPR036259">
    <property type="entry name" value="MFS_trans_sf"/>
</dbReference>
<dbReference type="InterPro" id="IPR050171">
    <property type="entry name" value="MFS_Transporters"/>
</dbReference>
<dbReference type="SUPFAM" id="SSF103473">
    <property type="entry name" value="MFS general substrate transporter"/>
    <property type="match status" value="1"/>
</dbReference>
<dbReference type="GO" id="GO:0005886">
    <property type="term" value="C:plasma membrane"/>
    <property type="evidence" value="ECO:0007669"/>
    <property type="project" value="UniProtKB-SubCell"/>
</dbReference>
<evidence type="ECO:0000256" key="4">
    <source>
        <dbReference type="ARBA" id="ARBA00022692"/>
    </source>
</evidence>
<evidence type="ECO:0000256" key="2">
    <source>
        <dbReference type="ARBA" id="ARBA00022448"/>
    </source>
</evidence>
<dbReference type="PANTHER" id="PTHR23517">
    <property type="entry name" value="RESISTANCE PROTEIN MDTM, PUTATIVE-RELATED-RELATED"/>
    <property type="match status" value="1"/>
</dbReference>
<evidence type="ECO:0000256" key="1">
    <source>
        <dbReference type="ARBA" id="ARBA00004651"/>
    </source>
</evidence>
<keyword evidence="6 7" id="KW-0472">Membrane</keyword>
<evidence type="ECO:0008006" key="9">
    <source>
        <dbReference type="Google" id="ProtNLM"/>
    </source>
</evidence>
<feature type="non-terminal residue" evidence="8">
    <location>
        <position position="1"/>
    </location>
</feature>
<protein>
    <recommendedName>
        <fullName evidence="9">Major facilitator superfamily (MFS) profile domain-containing protein</fullName>
    </recommendedName>
</protein>
<dbReference type="GO" id="GO:0022857">
    <property type="term" value="F:transmembrane transporter activity"/>
    <property type="evidence" value="ECO:0007669"/>
    <property type="project" value="InterPro"/>
</dbReference>
<dbReference type="Gene3D" id="1.20.1250.20">
    <property type="entry name" value="MFS general substrate transporter like domains"/>
    <property type="match status" value="1"/>
</dbReference>
<dbReference type="PANTHER" id="PTHR23517:SF2">
    <property type="entry name" value="MULTIDRUG RESISTANCE PROTEIN MDTH"/>
    <property type="match status" value="1"/>
</dbReference>
<keyword evidence="5 7" id="KW-1133">Transmembrane helix</keyword>
<feature type="transmembrane region" description="Helical" evidence="7">
    <location>
        <begin position="51"/>
        <end position="69"/>
    </location>
</feature>
<proteinExistence type="predicted"/>
<evidence type="ECO:0000256" key="5">
    <source>
        <dbReference type="ARBA" id="ARBA00022989"/>
    </source>
</evidence>
<reference evidence="8" key="1">
    <citation type="journal article" date="2014" name="Front. Microbiol.">
        <title>High frequency of phylogenetically diverse reductive dehalogenase-homologous genes in deep subseafloor sedimentary metagenomes.</title>
        <authorList>
            <person name="Kawai M."/>
            <person name="Futagami T."/>
            <person name="Toyoda A."/>
            <person name="Takaki Y."/>
            <person name="Nishi S."/>
            <person name="Hori S."/>
            <person name="Arai W."/>
            <person name="Tsubouchi T."/>
            <person name="Morono Y."/>
            <person name="Uchiyama I."/>
            <person name="Ito T."/>
            <person name="Fujiyama A."/>
            <person name="Inagaki F."/>
            <person name="Takami H."/>
        </authorList>
    </citation>
    <scope>NUCLEOTIDE SEQUENCE</scope>
    <source>
        <strain evidence="8">Expedition CK06-06</strain>
    </source>
</reference>
<dbReference type="AlphaFoldDB" id="X1J213"/>
<dbReference type="InterPro" id="IPR011701">
    <property type="entry name" value="MFS"/>
</dbReference>
<dbReference type="Pfam" id="PF07690">
    <property type="entry name" value="MFS_1"/>
    <property type="match status" value="1"/>
</dbReference>
<keyword evidence="4 7" id="KW-0812">Transmembrane</keyword>
<dbReference type="EMBL" id="BARU01027277">
    <property type="protein sequence ID" value="GAH72399.1"/>
    <property type="molecule type" value="Genomic_DNA"/>
</dbReference>
<evidence type="ECO:0000313" key="8">
    <source>
        <dbReference type="EMBL" id="GAH72399.1"/>
    </source>
</evidence>
<keyword evidence="3" id="KW-1003">Cell membrane</keyword>
<evidence type="ECO:0000256" key="6">
    <source>
        <dbReference type="ARBA" id="ARBA00023136"/>
    </source>
</evidence>
<comment type="subcellular location">
    <subcellularLocation>
        <location evidence="1">Cell membrane</location>
        <topology evidence="1">Multi-pass membrane protein</topology>
    </subcellularLocation>
</comment>
<sequence length="231" mass="25284">TLGFTMYGFISLFFFFLVAMVIITIGEMLVTPVSQSIVANLAPEDMRGRYMAVYGFSWLIPIAVGPLLFGLVMDNTNPDWVWYLAGMVGLLATGGFYWLQRQVSRARIDAIGERLTIVEQLEEGEITAEQAGSLLDGVSEGAWAKLVPSEEAAERRHLRIQVSDATSGAMKSDLRIPVGLVNTLLHGEGSISADLDSYNQADLKNLIAMSAEDSSEKRMDAGEDQIEISIE</sequence>
<feature type="transmembrane region" description="Helical" evidence="7">
    <location>
        <begin position="6"/>
        <end position="30"/>
    </location>
</feature>
<evidence type="ECO:0000256" key="3">
    <source>
        <dbReference type="ARBA" id="ARBA00022475"/>
    </source>
</evidence>
<name>X1J213_9ZZZZ</name>
<evidence type="ECO:0000256" key="7">
    <source>
        <dbReference type="SAM" id="Phobius"/>
    </source>
</evidence>
<accession>X1J213</accession>
<feature type="transmembrane region" description="Helical" evidence="7">
    <location>
        <begin position="81"/>
        <end position="99"/>
    </location>
</feature>